<comment type="caution">
    <text evidence="2">The sequence shown here is derived from an EMBL/GenBank/DDBJ whole genome shotgun (WGS) entry which is preliminary data.</text>
</comment>
<keyword evidence="3" id="KW-1185">Reference proteome</keyword>
<dbReference type="Proteomes" id="UP001150531">
    <property type="component" value="Unassembled WGS sequence"/>
</dbReference>
<evidence type="ECO:0000313" key="2">
    <source>
        <dbReference type="EMBL" id="MDD1123114.1"/>
    </source>
</evidence>
<dbReference type="RefSeq" id="WP_273896816.1">
    <property type="nucleotide sequence ID" value="NZ_JAMDGS010000001.1"/>
</dbReference>
<gene>
    <name evidence="2" type="ORF">M5G18_00805</name>
</gene>
<keyword evidence="1" id="KW-1133">Transmembrane helix</keyword>
<evidence type="ECO:0000256" key="1">
    <source>
        <dbReference type="SAM" id="Phobius"/>
    </source>
</evidence>
<proteinExistence type="predicted"/>
<evidence type="ECO:0008006" key="4">
    <source>
        <dbReference type="Google" id="ProtNLM"/>
    </source>
</evidence>
<evidence type="ECO:0000313" key="3">
    <source>
        <dbReference type="Proteomes" id="UP001150531"/>
    </source>
</evidence>
<dbReference type="EMBL" id="JAMDGS010000001">
    <property type="protein sequence ID" value="MDD1123114.1"/>
    <property type="molecule type" value="Genomic_DNA"/>
</dbReference>
<organism evidence="2 3">
    <name type="scientific">Pseudomonas aphyarum</name>
    <dbReference type="NCBI Taxonomy" id="2942629"/>
    <lineage>
        <taxon>Bacteria</taxon>
        <taxon>Pseudomonadati</taxon>
        <taxon>Pseudomonadota</taxon>
        <taxon>Gammaproteobacteria</taxon>
        <taxon>Pseudomonadales</taxon>
        <taxon>Pseudomonadaceae</taxon>
        <taxon>Pseudomonas</taxon>
    </lineage>
</organism>
<protein>
    <recommendedName>
        <fullName evidence="4">AbiTii domain-containing protein</fullName>
    </recommendedName>
</protein>
<sequence length="200" mass="21396">MTTSAQICYNSKPIKATLQDIAAHLRQTTSWHISTTEWKGYGIVVPQLLVHTPVPFLIQIEDDPEYVPEEIREIIEWEKLDPDSRIARILARCDARLAVLSTTPDLVIDDGHSISASILGTEVDPHDADISSVLKILCRKVEGVIYDCVNGGVISPLVGQGMAHSTDSVAASAASSPTLQMSAGLLLCGVGLVIALAALS</sequence>
<name>A0ABT5PGW6_9PSED</name>
<keyword evidence="1" id="KW-0812">Transmembrane</keyword>
<feature type="transmembrane region" description="Helical" evidence="1">
    <location>
        <begin position="179"/>
        <end position="199"/>
    </location>
</feature>
<keyword evidence="1" id="KW-0472">Membrane</keyword>
<reference evidence="2" key="1">
    <citation type="submission" date="2022-05" db="EMBL/GenBank/DDBJ databases">
        <title>Novel Pseudomonas spp. Isolated from a Rainbow Trout Aquaculture Facility.</title>
        <authorList>
            <person name="Testerman T."/>
            <person name="Graf J."/>
        </authorList>
    </citation>
    <scope>NUCLEOTIDE SEQUENCE</scope>
    <source>
        <strain evidence="2">ID386</strain>
    </source>
</reference>
<accession>A0ABT5PGW6</accession>